<name>A0A1G1Y3B5_9BACT</name>
<dbReference type="InterPro" id="IPR052349">
    <property type="entry name" value="Metallo-hydrolase_Enzymes"/>
</dbReference>
<evidence type="ECO:0000313" key="1">
    <source>
        <dbReference type="EMBL" id="OGY46741.1"/>
    </source>
</evidence>
<reference evidence="1 2" key="1">
    <citation type="journal article" date="2016" name="Nat. Commun.">
        <title>Thousands of microbial genomes shed light on interconnected biogeochemical processes in an aquifer system.</title>
        <authorList>
            <person name="Anantharaman K."/>
            <person name="Brown C.T."/>
            <person name="Hug L.A."/>
            <person name="Sharon I."/>
            <person name="Castelle C.J."/>
            <person name="Probst A.J."/>
            <person name="Thomas B.C."/>
            <person name="Singh A."/>
            <person name="Wilkins M.J."/>
            <person name="Karaoz U."/>
            <person name="Brodie E.L."/>
            <person name="Williams K.H."/>
            <person name="Hubbard S.S."/>
            <person name="Banfield J.F."/>
        </authorList>
    </citation>
    <scope>NUCLEOTIDE SEQUENCE [LARGE SCALE GENOMIC DNA]</scope>
</reference>
<dbReference type="AlphaFoldDB" id="A0A1G1Y3B5"/>
<organism evidence="1 2">
    <name type="scientific">Candidatus Buchananbacteria bacterium RIFCSPHIGHO2_01_FULL_44_11</name>
    <dbReference type="NCBI Taxonomy" id="1797535"/>
    <lineage>
        <taxon>Bacteria</taxon>
        <taxon>Candidatus Buchananiibacteriota</taxon>
    </lineage>
</organism>
<dbReference type="SUPFAM" id="SSF51556">
    <property type="entry name" value="Metallo-dependent hydrolases"/>
    <property type="match status" value="1"/>
</dbReference>
<dbReference type="STRING" id="1797535.A2744_01115"/>
<dbReference type="PANTHER" id="PTHR32027:SF0">
    <property type="entry name" value="CYTOSINE DEAMINASE"/>
    <property type="match status" value="1"/>
</dbReference>
<dbReference type="EMBL" id="MHIE01000001">
    <property type="protein sequence ID" value="OGY46741.1"/>
    <property type="molecule type" value="Genomic_DNA"/>
</dbReference>
<dbReference type="PANTHER" id="PTHR32027">
    <property type="entry name" value="CYTOSINE DEAMINASE"/>
    <property type="match status" value="1"/>
</dbReference>
<accession>A0A1G1Y3B5</accession>
<protein>
    <submittedName>
        <fullName evidence="1">Uncharacterized protein</fullName>
    </submittedName>
</protein>
<comment type="caution">
    <text evidence="1">The sequence shown here is derived from an EMBL/GenBank/DDBJ whole genome shotgun (WGS) entry which is preliminary data.</text>
</comment>
<dbReference type="Proteomes" id="UP000178240">
    <property type="component" value="Unassembled WGS sequence"/>
</dbReference>
<gene>
    <name evidence="1" type="ORF">A2744_01115</name>
</gene>
<sequence length="374" mass="41889">MLLQEVERLGGFLNAHSHLDRADTLHAKYLAHINTSPLVAASMPLTVKQNLTGDLHRGLAYNEADLRERVSALLERQISYGITRVITCVDACPGIAEDGLLAWRVMRELKKEFAGRLQLLLGPNAIFGFKEGTERWETYQEAAKTADVLTGLPEKDEFSSFRTRDGRVGFKQHINRILRLAIELDKPVQLHLDQADDPRERGTWRLIEVLESLEVNRELEPLIRSGEPRIWAVHMISPSGYPEVEFRRLADKLREYNVGVTVCPTAAISMRRYRPLSSPTHSCIARVLELLKLGVRVQLGSDNIADVFVPASNGDMLTEVMMAAHGLRFYSPTVWAKIVTGHGLNSVDVATVGDNLYQDSKAFTGIDPEWQSAV</sequence>
<evidence type="ECO:0000313" key="2">
    <source>
        <dbReference type="Proteomes" id="UP000178240"/>
    </source>
</evidence>
<dbReference type="InterPro" id="IPR032466">
    <property type="entry name" value="Metal_Hydrolase"/>
</dbReference>
<dbReference type="Gene3D" id="3.20.20.140">
    <property type="entry name" value="Metal-dependent hydrolases"/>
    <property type="match status" value="1"/>
</dbReference>
<dbReference type="GO" id="GO:0016814">
    <property type="term" value="F:hydrolase activity, acting on carbon-nitrogen (but not peptide) bonds, in cyclic amidines"/>
    <property type="evidence" value="ECO:0007669"/>
    <property type="project" value="TreeGrafter"/>
</dbReference>
<proteinExistence type="predicted"/>